<dbReference type="InterPro" id="IPR001845">
    <property type="entry name" value="HTH_ArsR_DNA-bd_dom"/>
</dbReference>
<reference evidence="3 4" key="1">
    <citation type="submission" date="2024-09" db="EMBL/GenBank/DDBJ databases">
        <authorList>
            <person name="D'Angelo T."/>
        </authorList>
    </citation>
    <scope>NUCLEOTIDE SEQUENCE [LARGE SCALE GENOMIC DNA]</scope>
    <source>
        <strain evidence="3">SAG AM-320-E07</strain>
    </source>
</reference>
<dbReference type="Pfam" id="PF01022">
    <property type="entry name" value="HTH_5"/>
    <property type="match status" value="1"/>
</dbReference>
<feature type="domain" description="HTH arsR-type" evidence="2">
    <location>
        <begin position="11"/>
        <end position="105"/>
    </location>
</feature>
<dbReference type="Gene3D" id="3.40.250.10">
    <property type="entry name" value="Rhodanese-like domain"/>
    <property type="match status" value="1"/>
</dbReference>
<protein>
    <submittedName>
        <fullName evidence="3">ArsR/SmtB family transcription factor</fullName>
    </submittedName>
</protein>
<accession>A0ABV6YIH2</accession>
<dbReference type="Gene3D" id="1.10.10.10">
    <property type="entry name" value="Winged helix-like DNA-binding domain superfamily/Winged helix DNA-binding domain"/>
    <property type="match status" value="1"/>
</dbReference>
<evidence type="ECO:0000313" key="4">
    <source>
        <dbReference type="Proteomes" id="UP001593833"/>
    </source>
</evidence>
<evidence type="ECO:0000259" key="1">
    <source>
        <dbReference type="PROSITE" id="PS50206"/>
    </source>
</evidence>
<dbReference type="PRINTS" id="PR00778">
    <property type="entry name" value="HTHARSR"/>
</dbReference>
<dbReference type="SUPFAM" id="SSF46785">
    <property type="entry name" value="Winged helix' DNA-binding domain"/>
    <property type="match status" value="1"/>
</dbReference>
<dbReference type="PROSITE" id="PS50987">
    <property type="entry name" value="HTH_ARSR_2"/>
    <property type="match status" value="1"/>
</dbReference>
<keyword evidence="4" id="KW-1185">Reference proteome</keyword>
<dbReference type="SMART" id="SM00450">
    <property type="entry name" value="RHOD"/>
    <property type="match status" value="1"/>
</dbReference>
<dbReference type="PROSITE" id="PS50206">
    <property type="entry name" value="RHODANESE_3"/>
    <property type="match status" value="1"/>
</dbReference>
<evidence type="ECO:0000313" key="3">
    <source>
        <dbReference type="EMBL" id="MFC1572136.1"/>
    </source>
</evidence>
<dbReference type="PROSITE" id="PS00380">
    <property type="entry name" value="RHODANESE_1"/>
    <property type="match status" value="1"/>
</dbReference>
<dbReference type="NCBIfam" id="NF033788">
    <property type="entry name" value="HTH_metalloreg"/>
    <property type="match status" value="1"/>
</dbReference>
<dbReference type="InterPro" id="IPR036390">
    <property type="entry name" value="WH_DNA-bd_sf"/>
</dbReference>
<dbReference type="Proteomes" id="UP001593833">
    <property type="component" value="Unassembled WGS sequence"/>
</dbReference>
<dbReference type="InterPro" id="IPR036388">
    <property type="entry name" value="WH-like_DNA-bd_sf"/>
</dbReference>
<dbReference type="InterPro" id="IPR050229">
    <property type="entry name" value="GlpE_sulfurtransferase"/>
</dbReference>
<sequence length="232" mass="26520">MRARDNKLMAYKRELYTEFARLGRAVSNPGRLEIVNLLHQAERSVEDLVRQTGRTHSNISQHLAVLKDARLVTGRKEGLFVYYRLADGLVGEFWQMFRRVALGCMADAREVYSNYARDFERGVRNGDLSDLMHVDELHRRLKKGNVVLLDVRPPVEFEAGHIPGAVSIPYEELKDRVDEIPRDREVIAYCRGPYCLMAREAVRFLESCGIHAGALEEGIPEWRAEGHEVEAG</sequence>
<dbReference type="PANTHER" id="PTHR43031">
    <property type="entry name" value="FAD-DEPENDENT OXIDOREDUCTASE"/>
    <property type="match status" value="1"/>
</dbReference>
<dbReference type="SMART" id="SM00418">
    <property type="entry name" value="HTH_ARSR"/>
    <property type="match status" value="1"/>
</dbReference>
<dbReference type="InterPro" id="IPR001763">
    <property type="entry name" value="Rhodanese-like_dom"/>
</dbReference>
<dbReference type="InterPro" id="IPR001307">
    <property type="entry name" value="Thiosulphate_STrfase_CS"/>
</dbReference>
<dbReference type="Pfam" id="PF00581">
    <property type="entry name" value="Rhodanese"/>
    <property type="match status" value="1"/>
</dbReference>
<dbReference type="PANTHER" id="PTHR43031:SF1">
    <property type="entry name" value="PYRIDINE NUCLEOTIDE-DISULPHIDE OXIDOREDUCTASE"/>
    <property type="match status" value="1"/>
</dbReference>
<evidence type="ECO:0000259" key="2">
    <source>
        <dbReference type="PROSITE" id="PS50987"/>
    </source>
</evidence>
<dbReference type="SUPFAM" id="SSF52821">
    <property type="entry name" value="Rhodanese/Cell cycle control phosphatase"/>
    <property type="match status" value="1"/>
</dbReference>
<dbReference type="InterPro" id="IPR011991">
    <property type="entry name" value="ArsR-like_HTH"/>
</dbReference>
<feature type="domain" description="Rhodanese" evidence="1">
    <location>
        <begin position="142"/>
        <end position="231"/>
    </location>
</feature>
<organism evidence="3 4">
    <name type="scientific">Eiseniibacteriota bacterium</name>
    <dbReference type="NCBI Taxonomy" id="2212470"/>
    <lineage>
        <taxon>Bacteria</taxon>
        <taxon>Candidatus Eiseniibacteriota</taxon>
    </lineage>
</organism>
<dbReference type="CDD" id="cd00158">
    <property type="entry name" value="RHOD"/>
    <property type="match status" value="1"/>
</dbReference>
<proteinExistence type="predicted"/>
<dbReference type="EMBL" id="JBHPKH010000004">
    <property type="protein sequence ID" value="MFC1572136.1"/>
    <property type="molecule type" value="Genomic_DNA"/>
</dbReference>
<gene>
    <name evidence="3" type="ORF">ACFL6M_00910</name>
</gene>
<comment type="caution">
    <text evidence="3">The sequence shown here is derived from an EMBL/GenBank/DDBJ whole genome shotgun (WGS) entry which is preliminary data.</text>
</comment>
<name>A0ABV6YIH2_UNCEI</name>
<dbReference type="InterPro" id="IPR036873">
    <property type="entry name" value="Rhodanese-like_dom_sf"/>
</dbReference>
<dbReference type="CDD" id="cd00090">
    <property type="entry name" value="HTH_ARSR"/>
    <property type="match status" value="1"/>
</dbReference>